<gene>
    <name evidence="1" type="ORF">MGAL_10B024533</name>
</gene>
<accession>A0A8B6FIV0</accession>
<dbReference type="Proteomes" id="UP000596742">
    <property type="component" value="Unassembled WGS sequence"/>
</dbReference>
<dbReference type="EMBL" id="UYJE01006836">
    <property type="protein sequence ID" value="VDI49519.1"/>
    <property type="molecule type" value="Genomic_DNA"/>
</dbReference>
<proteinExistence type="predicted"/>
<dbReference type="GO" id="GO:0003676">
    <property type="term" value="F:nucleic acid binding"/>
    <property type="evidence" value="ECO:0007669"/>
    <property type="project" value="InterPro"/>
</dbReference>
<evidence type="ECO:0000313" key="2">
    <source>
        <dbReference type="Proteomes" id="UP000596742"/>
    </source>
</evidence>
<protein>
    <recommendedName>
        <fullName evidence="3">Integrase catalytic domain-containing protein</fullName>
    </recommendedName>
</protein>
<dbReference type="AlphaFoldDB" id="A0A8B6FIV0"/>
<organism evidence="1 2">
    <name type="scientific">Mytilus galloprovincialis</name>
    <name type="common">Mediterranean mussel</name>
    <dbReference type="NCBI Taxonomy" id="29158"/>
    <lineage>
        <taxon>Eukaryota</taxon>
        <taxon>Metazoa</taxon>
        <taxon>Spiralia</taxon>
        <taxon>Lophotrochozoa</taxon>
        <taxon>Mollusca</taxon>
        <taxon>Bivalvia</taxon>
        <taxon>Autobranchia</taxon>
        <taxon>Pteriomorphia</taxon>
        <taxon>Mytilida</taxon>
        <taxon>Mytiloidea</taxon>
        <taxon>Mytilidae</taxon>
        <taxon>Mytilinae</taxon>
        <taxon>Mytilus</taxon>
    </lineage>
</organism>
<keyword evidence="2" id="KW-1185">Reference proteome</keyword>
<dbReference type="PANTHER" id="PTHR47331:SF6">
    <property type="entry name" value="DOUBLECORTIN DOMAIN-CONTAINING PROTEIN"/>
    <property type="match status" value="1"/>
</dbReference>
<comment type="caution">
    <text evidence="1">The sequence shown here is derived from an EMBL/GenBank/DDBJ whole genome shotgun (WGS) entry which is preliminary data.</text>
</comment>
<dbReference type="InterPro" id="IPR012337">
    <property type="entry name" value="RNaseH-like_sf"/>
</dbReference>
<reference evidence="1" key="1">
    <citation type="submission" date="2018-11" db="EMBL/GenBank/DDBJ databases">
        <authorList>
            <person name="Alioto T."/>
            <person name="Alioto T."/>
        </authorList>
    </citation>
    <scope>NUCLEOTIDE SEQUENCE</scope>
</reference>
<sequence length="98" mass="10953">MADLPSDRLTPSPPFSYVGVDTFGPWSVATRRTRGGAANSKRWAIMFSCLVTRAIHIEVIEEMTSSSFINALRRFTAIRGPVREFRSDQGTKLCRSSK</sequence>
<dbReference type="SUPFAM" id="SSF53098">
    <property type="entry name" value="Ribonuclease H-like"/>
    <property type="match status" value="1"/>
</dbReference>
<dbReference type="InterPro" id="IPR036397">
    <property type="entry name" value="RNaseH_sf"/>
</dbReference>
<evidence type="ECO:0000313" key="1">
    <source>
        <dbReference type="EMBL" id="VDI49519.1"/>
    </source>
</evidence>
<dbReference type="OrthoDB" id="10068969at2759"/>
<evidence type="ECO:0008006" key="3">
    <source>
        <dbReference type="Google" id="ProtNLM"/>
    </source>
</evidence>
<name>A0A8B6FIV0_MYTGA</name>
<dbReference type="Gene3D" id="3.30.420.10">
    <property type="entry name" value="Ribonuclease H-like superfamily/Ribonuclease H"/>
    <property type="match status" value="1"/>
</dbReference>
<dbReference type="PANTHER" id="PTHR47331">
    <property type="entry name" value="PHD-TYPE DOMAIN-CONTAINING PROTEIN"/>
    <property type="match status" value="1"/>
</dbReference>